<feature type="region of interest" description="Disordered" evidence="2">
    <location>
        <begin position="137"/>
        <end position="184"/>
    </location>
</feature>
<dbReference type="PROSITE" id="PS50158">
    <property type="entry name" value="ZF_CCHC"/>
    <property type="match status" value="1"/>
</dbReference>
<keyword evidence="1" id="KW-0862">Zinc</keyword>
<evidence type="ECO:0000313" key="4">
    <source>
        <dbReference type="EMBL" id="KAK1670127.1"/>
    </source>
</evidence>
<feature type="region of interest" description="Disordered" evidence="2">
    <location>
        <begin position="337"/>
        <end position="357"/>
    </location>
</feature>
<feature type="compositionally biased region" description="Basic and acidic residues" evidence="2">
    <location>
        <begin position="1"/>
        <end position="15"/>
    </location>
</feature>
<dbReference type="Proteomes" id="UP001231189">
    <property type="component" value="Unassembled WGS sequence"/>
</dbReference>
<reference evidence="4" key="1">
    <citation type="submission" date="2023-07" db="EMBL/GenBank/DDBJ databases">
        <title>A chromosome-level genome assembly of Lolium multiflorum.</title>
        <authorList>
            <person name="Chen Y."/>
            <person name="Copetti D."/>
            <person name="Kolliker R."/>
            <person name="Studer B."/>
        </authorList>
    </citation>
    <scope>NUCLEOTIDE SEQUENCE</scope>
    <source>
        <strain evidence="4">02402/16</strain>
        <tissue evidence="4">Leaf</tissue>
    </source>
</reference>
<accession>A0AAD8T5D9</accession>
<keyword evidence="1" id="KW-0863">Zinc-finger</keyword>
<comment type="caution">
    <text evidence="4">The sequence shown here is derived from an EMBL/GenBank/DDBJ whole genome shotgun (WGS) entry which is preliminary data.</text>
</comment>
<dbReference type="InterPro" id="IPR036875">
    <property type="entry name" value="Znf_CCHC_sf"/>
</dbReference>
<dbReference type="InterPro" id="IPR056924">
    <property type="entry name" value="SH3_Tf2-1"/>
</dbReference>
<organism evidence="4 5">
    <name type="scientific">Lolium multiflorum</name>
    <name type="common">Italian ryegrass</name>
    <name type="synonym">Lolium perenne subsp. multiflorum</name>
    <dbReference type="NCBI Taxonomy" id="4521"/>
    <lineage>
        <taxon>Eukaryota</taxon>
        <taxon>Viridiplantae</taxon>
        <taxon>Streptophyta</taxon>
        <taxon>Embryophyta</taxon>
        <taxon>Tracheophyta</taxon>
        <taxon>Spermatophyta</taxon>
        <taxon>Magnoliopsida</taxon>
        <taxon>Liliopsida</taxon>
        <taxon>Poales</taxon>
        <taxon>Poaceae</taxon>
        <taxon>BOP clade</taxon>
        <taxon>Pooideae</taxon>
        <taxon>Poodae</taxon>
        <taxon>Poeae</taxon>
        <taxon>Poeae Chloroplast Group 2 (Poeae type)</taxon>
        <taxon>Loliodinae</taxon>
        <taxon>Loliinae</taxon>
        <taxon>Lolium</taxon>
    </lineage>
</organism>
<feature type="compositionally biased region" description="Low complexity" evidence="2">
    <location>
        <begin position="721"/>
        <end position="740"/>
    </location>
</feature>
<dbReference type="AlphaFoldDB" id="A0AAD8T5D9"/>
<dbReference type="Pfam" id="PF24626">
    <property type="entry name" value="SH3_Tf2-1"/>
    <property type="match status" value="1"/>
</dbReference>
<keyword evidence="5" id="KW-1185">Reference proteome</keyword>
<proteinExistence type="predicted"/>
<feature type="compositionally biased region" description="Basic and acidic residues" evidence="2">
    <location>
        <begin position="693"/>
        <end position="711"/>
    </location>
</feature>
<feature type="region of interest" description="Disordered" evidence="2">
    <location>
        <begin position="1"/>
        <end position="50"/>
    </location>
</feature>
<dbReference type="GO" id="GO:0008270">
    <property type="term" value="F:zinc ion binding"/>
    <property type="evidence" value="ECO:0007669"/>
    <property type="project" value="UniProtKB-KW"/>
</dbReference>
<sequence>MDVKLDMELDMKTSHSEGGAGGMRERKMLSRPVPIRPDRPCAGPSVQARSDRIPRRDAKLVNQKDKDAADLMTWRDFEAHRNEMRREFRIEDDELRGEVQEIKQTLDATNETVTTMADQMTDIQRSLQALQLAVENLTNQQQQRDEDPDEVPGRGDCPRGWDPLGRNGRGQDEEDGLGKPKFSIPKFEGGADVEEYLTWELKIEKLWSLHPNYTEDKKIKLASSEFDGYALRWWDTLVRNRQEDGTCYGSWALHVSCAPTCGASAIDALRPLSTPPSKPVSSVSNPKKSESATSASGSSMSTARNRDIVCHTCGGKGHFKRDCPNRKVVIINVDNEYETGDDVDPNAPDDDDYDTDGEDAYPSDARTIVVSQRALNVLPSASTQRCNLFHTKALVGPDKACKESHAGGLMGHFGREKTLLMLADHFYWPKMRRDVDRYVKKCITCNKSKSKLKPHEMCPFEVVYGFKPITPLDLLPLPIHERVNMEASKRADFVKKIHVKTKELIEKKGKSNAARMNMKRKQMLFKPGDMVWLHFRKDRFSKLRKSKLLPRGVGPYKVLAQINDNAYSIDLPEDEFGLSTYFNVADLTPYDGEDLRAYEEESSIARGGEEQLEDGREAGHGAVHEDIPWTREEEREACARGEDAVQPVPIRPDGRAGPSVPFRYEEGSSIARGEVEHLDVKLNMELDMELDMKTSHGRAREEREACAREEEVQAGARPVLTGRHAGAPGPRPGPTGARPAQPDADRNVSRCTLGNHPGALDPSPVTTRCQTRLKPDGPVPGPIDRPLDRPTPSLSRPDPIWDEELKGTIQEMSQKLDATNETVTTMQDQMTDIQRSLQVLTIAVDNLTQQQQQEDEDPELQDDARGVGRGVGCDNRGRGFVELGARCVPPQQQDDGLGKPKFSIPKFEGGTDVEEYPTWQLKIEKLWHLHDYTEDRKVKLASSEFDSYALRWWMELHVLAKKTTSCQFLHGAR</sequence>
<dbReference type="SMART" id="SM00343">
    <property type="entry name" value="ZnF_C2HC"/>
    <property type="match status" value="1"/>
</dbReference>
<gene>
    <name evidence="4" type="ORF">QYE76_058286</name>
</gene>
<feature type="region of interest" description="Disordered" evidence="2">
    <location>
        <begin position="272"/>
        <end position="300"/>
    </location>
</feature>
<dbReference type="InterPro" id="IPR041588">
    <property type="entry name" value="Integrase_H2C2"/>
</dbReference>
<dbReference type="SUPFAM" id="SSF57756">
    <property type="entry name" value="Retrovirus zinc finger-like domains"/>
    <property type="match status" value="1"/>
</dbReference>
<dbReference type="Pfam" id="PF17921">
    <property type="entry name" value="Integrase_H2C2"/>
    <property type="match status" value="1"/>
</dbReference>
<evidence type="ECO:0000313" key="5">
    <source>
        <dbReference type="Proteomes" id="UP001231189"/>
    </source>
</evidence>
<evidence type="ECO:0000256" key="1">
    <source>
        <dbReference type="PROSITE-ProRule" id="PRU00047"/>
    </source>
</evidence>
<dbReference type="InterPro" id="IPR001878">
    <property type="entry name" value="Znf_CCHC"/>
</dbReference>
<dbReference type="GO" id="GO:0003676">
    <property type="term" value="F:nucleic acid binding"/>
    <property type="evidence" value="ECO:0007669"/>
    <property type="project" value="InterPro"/>
</dbReference>
<feature type="compositionally biased region" description="Low complexity" evidence="2">
    <location>
        <begin position="279"/>
        <end position="300"/>
    </location>
</feature>
<keyword evidence="1" id="KW-0479">Metal-binding</keyword>
<name>A0AAD8T5D9_LOLMU</name>
<dbReference type="Gene3D" id="4.10.60.10">
    <property type="entry name" value="Zinc finger, CCHC-type"/>
    <property type="match status" value="1"/>
</dbReference>
<dbReference type="EMBL" id="JAUUTY010000003">
    <property type="protein sequence ID" value="KAK1670127.1"/>
    <property type="molecule type" value="Genomic_DNA"/>
</dbReference>
<dbReference type="PANTHER" id="PTHR35046">
    <property type="entry name" value="ZINC KNUCKLE (CCHC-TYPE) FAMILY PROTEIN"/>
    <property type="match status" value="1"/>
</dbReference>
<dbReference type="PANTHER" id="PTHR35046:SF9">
    <property type="entry name" value="RNA-DIRECTED DNA POLYMERASE"/>
    <property type="match status" value="1"/>
</dbReference>
<dbReference type="Gene3D" id="1.10.340.70">
    <property type="match status" value="1"/>
</dbReference>
<evidence type="ECO:0000256" key="2">
    <source>
        <dbReference type="SAM" id="MobiDB-lite"/>
    </source>
</evidence>
<dbReference type="Pfam" id="PF00098">
    <property type="entry name" value="zf-CCHC"/>
    <property type="match status" value="1"/>
</dbReference>
<feature type="domain" description="CCHC-type" evidence="3">
    <location>
        <begin position="310"/>
        <end position="325"/>
    </location>
</feature>
<protein>
    <recommendedName>
        <fullName evidence="3">CCHC-type domain-containing protein</fullName>
    </recommendedName>
</protein>
<evidence type="ECO:0000259" key="3">
    <source>
        <dbReference type="PROSITE" id="PS50158"/>
    </source>
</evidence>
<feature type="region of interest" description="Disordered" evidence="2">
    <location>
        <begin position="693"/>
        <end position="800"/>
    </location>
</feature>